<comment type="caution">
    <text evidence="1">The sequence shown here is derived from an EMBL/GenBank/DDBJ whole genome shotgun (WGS) entry which is preliminary data.</text>
</comment>
<reference evidence="1" key="1">
    <citation type="submission" date="2023-03" db="EMBL/GenBank/DDBJ databases">
        <title>Massive genome expansion in bonnet fungi (Mycena s.s.) driven by repeated elements and novel gene families across ecological guilds.</title>
        <authorList>
            <consortium name="Lawrence Berkeley National Laboratory"/>
            <person name="Harder C.B."/>
            <person name="Miyauchi S."/>
            <person name="Viragh M."/>
            <person name="Kuo A."/>
            <person name="Thoen E."/>
            <person name="Andreopoulos B."/>
            <person name="Lu D."/>
            <person name="Skrede I."/>
            <person name="Drula E."/>
            <person name="Henrissat B."/>
            <person name="Morin E."/>
            <person name="Kohler A."/>
            <person name="Barry K."/>
            <person name="LaButti K."/>
            <person name="Morin E."/>
            <person name="Salamov A."/>
            <person name="Lipzen A."/>
            <person name="Mereny Z."/>
            <person name="Hegedus B."/>
            <person name="Baldrian P."/>
            <person name="Stursova M."/>
            <person name="Weitz H."/>
            <person name="Taylor A."/>
            <person name="Grigoriev I.V."/>
            <person name="Nagy L.G."/>
            <person name="Martin F."/>
            <person name="Kauserud H."/>
        </authorList>
    </citation>
    <scope>NUCLEOTIDE SEQUENCE</scope>
    <source>
        <strain evidence="1">CBHHK067</strain>
    </source>
</reference>
<dbReference type="EMBL" id="JARKIE010000202">
    <property type="protein sequence ID" value="KAJ7667323.1"/>
    <property type="molecule type" value="Genomic_DNA"/>
</dbReference>
<proteinExistence type="predicted"/>
<gene>
    <name evidence="1" type="ORF">B0H17DRAFT_1142813</name>
</gene>
<organism evidence="1 2">
    <name type="scientific">Mycena rosella</name>
    <name type="common">Pink bonnet</name>
    <name type="synonym">Agaricus rosellus</name>
    <dbReference type="NCBI Taxonomy" id="1033263"/>
    <lineage>
        <taxon>Eukaryota</taxon>
        <taxon>Fungi</taxon>
        <taxon>Dikarya</taxon>
        <taxon>Basidiomycota</taxon>
        <taxon>Agaricomycotina</taxon>
        <taxon>Agaricomycetes</taxon>
        <taxon>Agaricomycetidae</taxon>
        <taxon>Agaricales</taxon>
        <taxon>Marasmiineae</taxon>
        <taxon>Mycenaceae</taxon>
        <taxon>Mycena</taxon>
    </lineage>
</organism>
<sequence length="155" mass="16846">MHRFISPRKLSSLLKVIYIALPNLMRGIGVLVKPAAHRAGFKLEPPDVVPPSPDGTPTAAAKSRTIPARSRQYLVGRVDILDVGLDGLIAKLRIQRRAGIGNYSLTRIDRVGFSPEKRRWNLILDGGTVHIFGSLGINANGAVVDEHGPIPCLMK</sequence>
<keyword evidence="2" id="KW-1185">Reference proteome</keyword>
<name>A0AAD7CWL6_MYCRO</name>
<accession>A0AAD7CWL6</accession>
<protein>
    <submittedName>
        <fullName evidence="1">Uncharacterized protein</fullName>
    </submittedName>
</protein>
<dbReference type="Proteomes" id="UP001221757">
    <property type="component" value="Unassembled WGS sequence"/>
</dbReference>
<evidence type="ECO:0000313" key="1">
    <source>
        <dbReference type="EMBL" id="KAJ7667323.1"/>
    </source>
</evidence>
<evidence type="ECO:0000313" key="2">
    <source>
        <dbReference type="Proteomes" id="UP001221757"/>
    </source>
</evidence>
<dbReference type="AlphaFoldDB" id="A0AAD7CWL6"/>